<feature type="compositionally biased region" description="Polar residues" evidence="1">
    <location>
        <begin position="103"/>
        <end position="112"/>
    </location>
</feature>
<feature type="region of interest" description="Disordered" evidence="1">
    <location>
        <begin position="1"/>
        <end position="32"/>
    </location>
</feature>
<sequence length="505" mass="55509">MAPKKGLQKLLSSISSRVGQKSKLEAGVSEPEEPWISIKPNFSSCQGSPNEPVPADYWDSTMNTRTQSAITSDSSSSYGDPGMHYPRSLSSLGSVYNPDERQTASAGGSVNPNPYHLHTPEYDQKNSVPFVYRSSSTARQSGTLDSRAIDTRPAAHTRDAGLSRIAETKASPKHPFNEQIPKSRLRQPQTSPDPLLQETKYVTAEYTHDSRSEYPGLFYPQVERLEHRGHPNHENVRSDNPHNHDLTKHHAHERGLQSSRSTPLQNAPPHAHNVMSAYSYGPPSSMAQDVQPLYNTAVDDYYQDLQAPEQPYQWVPPSGDISRGIYSADIFGYPTHRPSPSCRNQKLKSGPALNSEYPQPTPQFIEGSSSPPLLNIPERGEPRRSRLREGPGRSISQENDYSHLFRPNETPPASAPAALSRGFSVPDILPSERAARQRRENEGEQGVRSTGGGLRSAPIDRYAAYRAAIEEAELQKAVSPPPHGAGPGYSELFSSAAPGSHHGYS</sequence>
<feature type="compositionally biased region" description="Basic and acidic residues" evidence="1">
    <location>
        <begin position="230"/>
        <end position="248"/>
    </location>
</feature>
<feature type="region of interest" description="Disordered" evidence="1">
    <location>
        <begin position="134"/>
        <end position="196"/>
    </location>
</feature>
<protein>
    <submittedName>
        <fullName evidence="2">Uncharacterized protein</fullName>
    </submittedName>
</protein>
<dbReference type="AlphaFoldDB" id="A0A0D2KIU3"/>
<feature type="compositionally biased region" description="Polar residues" evidence="1">
    <location>
        <begin position="134"/>
        <end position="144"/>
    </location>
</feature>
<evidence type="ECO:0000256" key="1">
    <source>
        <dbReference type="SAM" id="MobiDB-lite"/>
    </source>
</evidence>
<feature type="compositionally biased region" description="Basic and acidic residues" evidence="1">
    <location>
        <begin position="378"/>
        <end position="391"/>
    </location>
</feature>
<evidence type="ECO:0000313" key="3">
    <source>
        <dbReference type="Proteomes" id="UP000054270"/>
    </source>
</evidence>
<accession>A0A0D2KIU3</accession>
<gene>
    <name evidence="2" type="ORF">HYPSUDRAFT_431173</name>
</gene>
<proteinExistence type="predicted"/>
<name>A0A0D2KIU3_HYPSF</name>
<keyword evidence="3" id="KW-1185">Reference proteome</keyword>
<feature type="region of interest" description="Disordered" evidence="1">
    <location>
        <begin position="475"/>
        <end position="505"/>
    </location>
</feature>
<feature type="region of interest" description="Disordered" evidence="1">
    <location>
        <begin position="230"/>
        <end position="274"/>
    </location>
</feature>
<evidence type="ECO:0000313" key="2">
    <source>
        <dbReference type="EMBL" id="KJA14572.1"/>
    </source>
</evidence>
<feature type="region of interest" description="Disordered" evidence="1">
    <location>
        <begin position="336"/>
        <end position="458"/>
    </location>
</feature>
<organism evidence="2 3">
    <name type="scientific">Hypholoma sublateritium (strain FD-334 SS-4)</name>
    <dbReference type="NCBI Taxonomy" id="945553"/>
    <lineage>
        <taxon>Eukaryota</taxon>
        <taxon>Fungi</taxon>
        <taxon>Dikarya</taxon>
        <taxon>Basidiomycota</taxon>
        <taxon>Agaricomycotina</taxon>
        <taxon>Agaricomycetes</taxon>
        <taxon>Agaricomycetidae</taxon>
        <taxon>Agaricales</taxon>
        <taxon>Agaricineae</taxon>
        <taxon>Strophariaceae</taxon>
        <taxon>Hypholoma</taxon>
    </lineage>
</organism>
<feature type="compositionally biased region" description="Polar residues" evidence="1">
    <location>
        <begin position="10"/>
        <end position="19"/>
    </location>
</feature>
<feature type="region of interest" description="Disordered" evidence="1">
    <location>
        <begin position="63"/>
        <end position="122"/>
    </location>
</feature>
<dbReference type="Proteomes" id="UP000054270">
    <property type="component" value="Unassembled WGS sequence"/>
</dbReference>
<reference evidence="3" key="1">
    <citation type="submission" date="2014-04" db="EMBL/GenBank/DDBJ databases">
        <title>Evolutionary Origins and Diversification of the Mycorrhizal Mutualists.</title>
        <authorList>
            <consortium name="DOE Joint Genome Institute"/>
            <consortium name="Mycorrhizal Genomics Consortium"/>
            <person name="Kohler A."/>
            <person name="Kuo A."/>
            <person name="Nagy L.G."/>
            <person name="Floudas D."/>
            <person name="Copeland A."/>
            <person name="Barry K.W."/>
            <person name="Cichocki N."/>
            <person name="Veneault-Fourrey C."/>
            <person name="LaButti K."/>
            <person name="Lindquist E.A."/>
            <person name="Lipzen A."/>
            <person name="Lundell T."/>
            <person name="Morin E."/>
            <person name="Murat C."/>
            <person name="Riley R."/>
            <person name="Ohm R."/>
            <person name="Sun H."/>
            <person name="Tunlid A."/>
            <person name="Henrissat B."/>
            <person name="Grigoriev I.V."/>
            <person name="Hibbett D.S."/>
            <person name="Martin F."/>
        </authorList>
    </citation>
    <scope>NUCLEOTIDE SEQUENCE [LARGE SCALE GENOMIC DNA]</scope>
    <source>
        <strain evidence="3">FD-334 SS-4</strain>
    </source>
</reference>
<feature type="compositionally biased region" description="Basic and acidic residues" evidence="1">
    <location>
        <begin position="433"/>
        <end position="442"/>
    </location>
</feature>
<feature type="compositionally biased region" description="Polar residues" evidence="1">
    <location>
        <begin position="256"/>
        <end position="265"/>
    </location>
</feature>
<dbReference type="EMBL" id="KN817674">
    <property type="protein sequence ID" value="KJA14572.1"/>
    <property type="molecule type" value="Genomic_DNA"/>
</dbReference>